<dbReference type="AlphaFoldDB" id="A0A3B4BCR0"/>
<evidence type="ECO:0000256" key="2">
    <source>
        <dbReference type="SAM" id="Phobius"/>
    </source>
</evidence>
<dbReference type="PANTHER" id="PTHR13467:SF3">
    <property type="entry name" value="CUE DOMAIN-CONTAINING PROTEIN 1"/>
    <property type="match status" value="1"/>
</dbReference>
<feature type="region of interest" description="Disordered" evidence="1">
    <location>
        <begin position="57"/>
        <end position="82"/>
    </location>
</feature>
<keyword evidence="2" id="KW-0472">Membrane</keyword>
<name>A0A3B4BCR0_9GOBI</name>
<proteinExistence type="predicted"/>
<feature type="transmembrane region" description="Helical" evidence="2">
    <location>
        <begin position="184"/>
        <end position="201"/>
    </location>
</feature>
<evidence type="ECO:0008006" key="5">
    <source>
        <dbReference type="Google" id="ProtNLM"/>
    </source>
</evidence>
<feature type="region of interest" description="Disordered" evidence="1">
    <location>
        <begin position="1"/>
        <end position="28"/>
    </location>
</feature>
<dbReference type="Ensembl" id="ENSPMGT00000027967.1">
    <property type="protein sequence ID" value="ENSPMGP00000026259.1"/>
    <property type="gene ID" value="ENSPMGG00000021186.1"/>
</dbReference>
<reference evidence="3" key="2">
    <citation type="submission" date="2025-09" db="UniProtKB">
        <authorList>
            <consortium name="Ensembl"/>
        </authorList>
    </citation>
    <scope>IDENTIFICATION</scope>
</reference>
<organism evidence="3 4">
    <name type="scientific">Periophthalmus magnuspinnatus</name>
    <dbReference type="NCBI Taxonomy" id="409849"/>
    <lineage>
        <taxon>Eukaryota</taxon>
        <taxon>Metazoa</taxon>
        <taxon>Chordata</taxon>
        <taxon>Craniata</taxon>
        <taxon>Vertebrata</taxon>
        <taxon>Euteleostomi</taxon>
        <taxon>Actinopterygii</taxon>
        <taxon>Neopterygii</taxon>
        <taxon>Teleostei</taxon>
        <taxon>Neoteleostei</taxon>
        <taxon>Acanthomorphata</taxon>
        <taxon>Gobiaria</taxon>
        <taxon>Gobiiformes</taxon>
        <taxon>Gobioidei</taxon>
        <taxon>Gobiidae</taxon>
        <taxon>Oxudercinae</taxon>
        <taxon>Periophthalmus</taxon>
    </lineage>
</organism>
<evidence type="ECO:0000256" key="1">
    <source>
        <dbReference type="SAM" id="MobiDB-lite"/>
    </source>
</evidence>
<keyword evidence="4" id="KW-1185">Reference proteome</keyword>
<evidence type="ECO:0000313" key="3">
    <source>
        <dbReference type="Ensembl" id="ENSPMGP00000026259.1"/>
    </source>
</evidence>
<feature type="transmembrane region" description="Helical" evidence="2">
    <location>
        <begin position="113"/>
        <end position="132"/>
    </location>
</feature>
<feature type="transmembrane region" description="Helical" evidence="2">
    <location>
        <begin position="144"/>
        <end position="163"/>
    </location>
</feature>
<dbReference type="PANTHER" id="PTHR13467">
    <property type="entry name" value="CUE DOMAIN CONTAINING PROTEIN 1"/>
    <property type="match status" value="1"/>
</dbReference>
<dbReference type="Proteomes" id="UP000261520">
    <property type="component" value="Unplaced"/>
</dbReference>
<feature type="compositionally biased region" description="Polar residues" evidence="1">
    <location>
        <begin position="1"/>
        <end position="13"/>
    </location>
</feature>
<accession>A0A3B4BCR0</accession>
<sequence>LTVSSTSLYNAPPTTQPPPGHQKVRSYRNWNPPLLGNLPDDFLRILPQQLDSIKWTAPSGSAPGTAGSNGVSAHSTGPTEQDKKLKQYLEDERIALFLQNEEFMRELQRNREFLIALERGTTHFIYLFTLFYCSFEKDMFTRDYLFYLSVISMGLLNDVFVSYSSNNRELPFKSTCLTTDRIKYVNNLIITYYFGLSMWISH</sequence>
<feature type="compositionally biased region" description="Polar residues" evidence="1">
    <location>
        <begin position="66"/>
        <end position="79"/>
    </location>
</feature>
<dbReference type="InterPro" id="IPR040192">
    <property type="entry name" value="CUEDC1"/>
</dbReference>
<protein>
    <recommendedName>
        <fullName evidence="5">CUE domain-containing protein</fullName>
    </recommendedName>
</protein>
<keyword evidence="2" id="KW-0812">Transmembrane</keyword>
<reference evidence="3" key="1">
    <citation type="submission" date="2025-08" db="UniProtKB">
        <authorList>
            <consortium name="Ensembl"/>
        </authorList>
    </citation>
    <scope>IDENTIFICATION</scope>
</reference>
<dbReference type="STRING" id="409849.ENSPMGP00000026259"/>
<evidence type="ECO:0000313" key="4">
    <source>
        <dbReference type="Proteomes" id="UP000261520"/>
    </source>
</evidence>
<keyword evidence="2" id="KW-1133">Transmembrane helix</keyword>